<gene>
    <name evidence="1" type="ORF">RBB77_02395</name>
</gene>
<dbReference type="KEGG" id="tpsc:RBB77_02395"/>
<organism evidence="1">
    <name type="scientific">Tunturiibacter psychrotolerans</name>
    <dbReference type="NCBI Taxonomy" id="3069686"/>
    <lineage>
        <taxon>Bacteria</taxon>
        <taxon>Pseudomonadati</taxon>
        <taxon>Acidobacteriota</taxon>
        <taxon>Terriglobia</taxon>
        <taxon>Terriglobales</taxon>
        <taxon>Acidobacteriaceae</taxon>
        <taxon>Tunturiibacter</taxon>
    </lineage>
</organism>
<sequence length="176" mass="20211">MAPIVITALVTVLLGAALLHSYLTARRLARCTWDELVGQLHRVESKGVMTVALNHLVPQKDALNLEPEEMWNLMGGLEGVQRMRENGRILIALASYVERWNFDEGIIIAERMRRDGLQLRRAVTQIMLATFFGRQKMRVPFYLHEVASSYYLMRQRLLVLYETNHAGLYSRLAEAL</sequence>
<proteinExistence type="predicted"/>
<evidence type="ECO:0000313" key="1">
    <source>
        <dbReference type="EMBL" id="XCB33756.1"/>
    </source>
</evidence>
<dbReference type="EMBL" id="CP132942">
    <property type="protein sequence ID" value="XCB33756.1"/>
    <property type="molecule type" value="Genomic_DNA"/>
</dbReference>
<name>A0AAU7ZS51_9BACT</name>
<protein>
    <recommendedName>
        <fullName evidence="2">DUF4760 domain-containing protein</fullName>
    </recommendedName>
</protein>
<evidence type="ECO:0008006" key="2">
    <source>
        <dbReference type="Google" id="ProtNLM"/>
    </source>
</evidence>
<reference evidence="1" key="2">
    <citation type="journal article" date="2024" name="Environ. Microbiol.">
        <title>Genome analysis and description of Tunturibacter gen. nov. expands the diversity of Terriglobia in tundra soils.</title>
        <authorList>
            <person name="Messyasz A."/>
            <person name="Mannisto M.K."/>
            <person name="Kerkhof L.J."/>
            <person name="Haggblom M.M."/>
        </authorList>
    </citation>
    <scope>NUCLEOTIDE SEQUENCE</scope>
    <source>
        <strain evidence="1">X5P6</strain>
    </source>
</reference>
<reference evidence="1" key="1">
    <citation type="submission" date="2023-08" db="EMBL/GenBank/DDBJ databases">
        <authorList>
            <person name="Messyasz A."/>
            <person name="Mannisto M.K."/>
            <person name="Kerkhof L.J."/>
            <person name="Haggblom M."/>
        </authorList>
    </citation>
    <scope>NUCLEOTIDE SEQUENCE</scope>
    <source>
        <strain evidence="1">X5P6</strain>
    </source>
</reference>
<dbReference type="RefSeq" id="WP_353064601.1">
    <property type="nucleotide sequence ID" value="NZ_CP132942.1"/>
</dbReference>
<accession>A0AAU7ZS51</accession>
<dbReference type="AlphaFoldDB" id="A0AAU7ZS51"/>